<keyword evidence="4 8" id="KW-0808">Transferase</keyword>
<evidence type="ECO:0000313" key="10">
    <source>
        <dbReference type="Proteomes" id="UP000176578"/>
    </source>
</evidence>
<dbReference type="PANTHER" id="PTHR30481">
    <property type="entry name" value="DNA ADENINE METHYLASE"/>
    <property type="match status" value="1"/>
</dbReference>
<keyword evidence="5 8" id="KW-0949">S-adenosyl-L-methionine</keyword>
<evidence type="ECO:0000256" key="1">
    <source>
        <dbReference type="ARBA" id="ARBA00006594"/>
    </source>
</evidence>
<comment type="similarity">
    <text evidence="1 8">Belongs to the N(4)/N(6)-methyltransferase family.</text>
</comment>
<comment type="catalytic activity">
    <reaction evidence="6 8">
        <text>a 2'-deoxyadenosine in DNA + S-adenosyl-L-methionine = an N(6)-methyl-2'-deoxyadenosine in DNA + S-adenosyl-L-homocysteine + H(+)</text>
        <dbReference type="Rhea" id="RHEA:15197"/>
        <dbReference type="Rhea" id="RHEA-COMP:12418"/>
        <dbReference type="Rhea" id="RHEA-COMP:12419"/>
        <dbReference type="ChEBI" id="CHEBI:15378"/>
        <dbReference type="ChEBI" id="CHEBI:57856"/>
        <dbReference type="ChEBI" id="CHEBI:59789"/>
        <dbReference type="ChEBI" id="CHEBI:90615"/>
        <dbReference type="ChEBI" id="CHEBI:90616"/>
        <dbReference type="EC" id="2.1.1.72"/>
    </reaction>
</comment>
<dbReference type="InterPro" id="IPR012263">
    <property type="entry name" value="M_m6A_EcoRV"/>
</dbReference>
<dbReference type="GO" id="GO:0032259">
    <property type="term" value="P:methylation"/>
    <property type="evidence" value="ECO:0007669"/>
    <property type="project" value="UniProtKB-KW"/>
</dbReference>
<comment type="caution">
    <text evidence="9">The sequence shown here is derived from an EMBL/GenBank/DDBJ whole genome shotgun (WGS) entry which is preliminary data.</text>
</comment>
<dbReference type="PRINTS" id="PR00505">
    <property type="entry name" value="D12N6MTFRASE"/>
</dbReference>
<name>A0A1F5NIC8_9BACT</name>
<dbReference type="Gene3D" id="1.10.1020.10">
    <property type="entry name" value="Adenine-specific Methyltransferase, Domain 2"/>
    <property type="match status" value="1"/>
</dbReference>
<dbReference type="InterPro" id="IPR029063">
    <property type="entry name" value="SAM-dependent_MTases_sf"/>
</dbReference>
<accession>A0A1F5NIC8</accession>
<feature type="binding site" evidence="7">
    <location>
        <position position="74"/>
    </location>
    <ligand>
        <name>S-adenosyl-L-methionine</name>
        <dbReference type="ChEBI" id="CHEBI:59789"/>
    </ligand>
</feature>
<dbReference type="InterPro" id="IPR023095">
    <property type="entry name" value="Ade_MeTrfase_dom_2"/>
</dbReference>
<dbReference type="PANTHER" id="PTHR30481:SF3">
    <property type="entry name" value="DNA ADENINE METHYLASE"/>
    <property type="match status" value="1"/>
</dbReference>
<feature type="binding site" evidence="7">
    <location>
        <position position="205"/>
    </location>
    <ligand>
        <name>S-adenosyl-L-methionine</name>
        <dbReference type="ChEBI" id="CHEBI:59789"/>
    </ligand>
</feature>
<feature type="binding site" evidence="7">
    <location>
        <position position="29"/>
    </location>
    <ligand>
        <name>S-adenosyl-L-methionine</name>
        <dbReference type="ChEBI" id="CHEBI:59789"/>
    </ligand>
</feature>
<dbReference type="NCBIfam" id="TIGR00571">
    <property type="entry name" value="dam"/>
    <property type="match status" value="1"/>
</dbReference>
<proteinExistence type="inferred from homology"/>
<evidence type="ECO:0000256" key="5">
    <source>
        <dbReference type="ARBA" id="ARBA00022691"/>
    </source>
</evidence>
<dbReference type="GO" id="GO:0009007">
    <property type="term" value="F:site-specific DNA-methyltransferase (adenine-specific) activity"/>
    <property type="evidence" value="ECO:0007669"/>
    <property type="project" value="UniProtKB-UniRule"/>
</dbReference>
<evidence type="ECO:0000256" key="2">
    <source>
        <dbReference type="ARBA" id="ARBA00011900"/>
    </source>
</evidence>
<dbReference type="GO" id="GO:1904047">
    <property type="term" value="F:S-adenosyl-L-methionine binding"/>
    <property type="evidence" value="ECO:0007669"/>
    <property type="project" value="TreeGrafter"/>
</dbReference>
<dbReference type="PROSITE" id="PS00092">
    <property type="entry name" value="N6_MTASE"/>
    <property type="match status" value="1"/>
</dbReference>
<gene>
    <name evidence="9" type="ORF">A3J19_03215</name>
</gene>
<dbReference type="PIRSF" id="PIRSF000398">
    <property type="entry name" value="M_m6A_EcoRV"/>
    <property type="match status" value="1"/>
</dbReference>
<evidence type="ECO:0000256" key="7">
    <source>
        <dbReference type="PIRSR" id="PIRSR000398-1"/>
    </source>
</evidence>
<dbReference type="EC" id="2.1.1.72" evidence="2 8"/>
<feature type="binding site" evidence="7">
    <location>
        <position position="33"/>
    </location>
    <ligand>
        <name>S-adenosyl-L-methionine</name>
        <dbReference type="ChEBI" id="CHEBI:59789"/>
    </ligand>
</feature>
<evidence type="ECO:0000313" key="9">
    <source>
        <dbReference type="EMBL" id="OGE77427.1"/>
    </source>
</evidence>
<evidence type="ECO:0000256" key="4">
    <source>
        <dbReference type="ARBA" id="ARBA00022679"/>
    </source>
</evidence>
<organism evidence="9 10">
    <name type="scientific">Candidatus Daviesbacteria bacterium RIFCSPLOWO2_02_FULL_41_8</name>
    <dbReference type="NCBI Taxonomy" id="1797798"/>
    <lineage>
        <taxon>Bacteria</taxon>
        <taxon>Candidatus Daviesiibacteriota</taxon>
    </lineage>
</organism>
<dbReference type="EMBL" id="MFDZ01000052">
    <property type="protein sequence ID" value="OGE77427.1"/>
    <property type="molecule type" value="Genomic_DNA"/>
</dbReference>
<dbReference type="GO" id="GO:0009307">
    <property type="term" value="P:DNA restriction-modification system"/>
    <property type="evidence" value="ECO:0007669"/>
    <property type="project" value="InterPro"/>
</dbReference>
<dbReference type="Pfam" id="PF02086">
    <property type="entry name" value="MethyltransfD12"/>
    <property type="match status" value="1"/>
</dbReference>
<dbReference type="Proteomes" id="UP000176578">
    <property type="component" value="Unassembled WGS sequence"/>
</dbReference>
<dbReference type="SUPFAM" id="SSF53335">
    <property type="entry name" value="S-adenosyl-L-methionine-dependent methyltransferases"/>
    <property type="match status" value="1"/>
</dbReference>
<sequence>MLQGSPLTNYALREPRSVENDKAKPFLQWVGGKREMIPQYEKFLPKTFNKYFEPFLGGGAMFFHLEPTSAILGDSNLELIRAYEGVRDNPEQVIGLLKKLKAKHSKELYMKIRSIDRGLDILSKLTNIEVAARMIYLNQTCFNGVYRVNKAGQFNVPIGSSLNRLICDEDTIRSSSEVLKKATIKCLDFENLVTTAKKGDFAYIDPPYHPVSVYSDFTRYTKEKFYQEDQIRLKSTIDELSKKGIKVMLSNSDCHFISNLYSNYNRHKVYSGRSLNCKKDKRGKVIELLITNY</sequence>
<evidence type="ECO:0000256" key="8">
    <source>
        <dbReference type="RuleBase" id="RU361257"/>
    </source>
</evidence>
<keyword evidence="3 8" id="KW-0489">Methyltransferase</keyword>
<dbReference type="InterPro" id="IPR002052">
    <property type="entry name" value="DNA_methylase_N6_adenine_CS"/>
</dbReference>
<dbReference type="Gene3D" id="3.40.50.150">
    <property type="entry name" value="Vaccinia Virus protein VP39"/>
    <property type="match status" value="1"/>
</dbReference>
<dbReference type="GO" id="GO:0043565">
    <property type="term" value="F:sequence-specific DNA binding"/>
    <property type="evidence" value="ECO:0007669"/>
    <property type="project" value="TreeGrafter"/>
</dbReference>
<evidence type="ECO:0000256" key="6">
    <source>
        <dbReference type="ARBA" id="ARBA00047942"/>
    </source>
</evidence>
<dbReference type="InterPro" id="IPR012327">
    <property type="entry name" value="MeTrfase_D12"/>
</dbReference>
<dbReference type="AlphaFoldDB" id="A0A1F5NIC8"/>
<evidence type="ECO:0000256" key="3">
    <source>
        <dbReference type="ARBA" id="ARBA00022603"/>
    </source>
</evidence>
<protein>
    <recommendedName>
        <fullName evidence="2 8">Site-specific DNA-methyltransferase (adenine-specific)</fullName>
        <ecNumber evidence="2 8">2.1.1.72</ecNumber>
    </recommendedName>
</protein>
<dbReference type="GO" id="GO:0006298">
    <property type="term" value="P:mismatch repair"/>
    <property type="evidence" value="ECO:0007669"/>
    <property type="project" value="TreeGrafter"/>
</dbReference>
<reference evidence="9 10" key="1">
    <citation type="journal article" date="2016" name="Nat. Commun.">
        <title>Thousands of microbial genomes shed light on interconnected biogeochemical processes in an aquifer system.</title>
        <authorList>
            <person name="Anantharaman K."/>
            <person name="Brown C.T."/>
            <person name="Hug L.A."/>
            <person name="Sharon I."/>
            <person name="Castelle C.J."/>
            <person name="Probst A.J."/>
            <person name="Thomas B.C."/>
            <person name="Singh A."/>
            <person name="Wilkins M.J."/>
            <person name="Karaoz U."/>
            <person name="Brodie E.L."/>
            <person name="Williams K.H."/>
            <person name="Hubbard S.S."/>
            <person name="Banfield J.F."/>
        </authorList>
    </citation>
    <scope>NUCLEOTIDE SEQUENCE [LARGE SCALE GENOMIC DNA]</scope>
</reference>